<organism evidence="9 10">
    <name type="scientific">Putridiphycobacter roseus</name>
    <dbReference type="NCBI Taxonomy" id="2219161"/>
    <lineage>
        <taxon>Bacteria</taxon>
        <taxon>Pseudomonadati</taxon>
        <taxon>Bacteroidota</taxon>
        <taxon>Flavobacteriia</taxon>
        <taxon>Flavobacteriales</taxon>
        <taxon>Crocinitomicaceae</taxon>
        <taxon>Putridiphycobacter</taxon>
    </lineage>
</organism>
<dbReference type="PANTHER" id="PTHR35093">
    <property type="entry name" value="OUTER MEMBRANE PROTEIN NMB0088-RELATED"/>
    <property type="match status" value="1"/>
</dbReference>
<comment type="similarity">
    <text evidence="2">Belongs to the OmpP1/FadL family.</text>
</comment>
<feature type="chain" id="PRO_5016169312" description="Aromatic hydrocarbon degradation protein" evidence="8">
    <location>
        <begin position="19"/>
        <end position="491"/>
    </location>
</feature>
<dbReference type="Proteomes" id="UP000249248">
    <property type="component" value="Unassembled WGS sequence"/>
</dbReference>
<evidence type="ECO:0000256" key="7">
    <source>
        <dbReference type="ARBA" id="ARBA00023237"/>
    </source>
</evidence>
<comment type="caution">
    <text evidence="9">The sequence shown here is derived from an EMBL/GenBank/DDBJ whole genome shotgun (WGS) entry which is preliminary data.</text>
</comment>
<dbReference type="AlphaFoldDB" id="A0A2W1NRK1"/>
<dbReference type="SUPFAM" id="SSF56935">
    <property type="entry name" value="Porins"/>
    <property type="match status" value="1"/>
</dbReference>
<evidence type="ECO:0000313" key="10">
    <source>
        <dbReference type="Proteomes" id="UP000249248"/>
    </source>
</evidence>
<reference evidence="9 10" key="1">
    <citation type="submission" date="2018-06" db="EMBL/GenBank/DDBJ databases">
        <title>The draft genome sequence of Crocinitomix sp. SM1701.</title>
        <authorList>
            <person name="Zhang X."/>
        </authorList>
    </citation>
    <scope>NUCLEOTIDE SEQUENCE [LARGE SCALE GENOMIC DNA]</scope>
    <source>
        <strain evidence="9 10">SM1701</strain>
    </source>
</reference>
<comment type="subcellular location">
    <subcellularLocation>
        <location evidence="1">Cell outer membrane</location>
        <topology evidence="1">Multi-pass membrane protein</topology>
    </subcellularLocation>
</comment>
<keyword evidence="7" id="KW-0998">Cell outer membrane</keyword>
<evidence type="ECO:0000256" key="3">
    <source>
        <dbReference type="ARBA" id="ARBA00022452"/>
    </source>
</evidence>
<evidence type="ECO:0000256" key="1">
    <source>
        <dbReference type="ARBA" id="ARBA00004571"/>
    </source>
</evidence>
<keyword evidence="6" id="KW-0472">Membrane</keyword>
<dbReference type="OrthoDB" id="9765571at2"/>
<keyword evidence="10" id="KW-1185">Reference proteome</keyword>
<dbReference type="PANTHER" id="PTHR35093:SF8">
    <property type="entry name" value="OUTER MEMBRANE PROTEIN NMB0088-RELATED"/>
    <property type="match status" value="1"/>
</dbReference>
<evidence type="ECO:0000256" key="4">
    <source>
        <dbReference type="ARBA" id="ARBA00022692"/>
    </source>
</evidence>
<evidence type="ECO:0000313" key="9">
    <source>
        <dbReference type="EMBL" id="PZE17288.1"/>
    </source>
</evidence>
<protein>
    <recommendedName>
        <fullName evidence="11">Aromatic hydrocarbon degradation protein</fullName>
    </recommendedName>
</protein>
<keyword evidence="3" id="KW-1134">Transmembrane beta strand</keyword>
<gene>
    <name evidence="9" type="ORF">DNU06_08435</name>
</gene>
<evidence type="ECO:0008006" key="11">
    <source>
        <dbReference type="Google" id="ProtNLM"/>
    </source>
</evidence>
<accession>A0A2W1NRK1</accession>
<evidence type="ECO:0000256" key="6">
    <source>
        <dbReference type="ARBA" id="ARBA00023136"/>
    </source>
</evidence>
<dbReference type="InterPro" id="IPR005017">
    <property type="entry name" value="OMPP1/FadL/TodX"/>
</dbReference>
<evidence type="ECO:0000256" key="8">
    <source>
        <dbReference type="SAM" id="SignalP"/>
    </source>
</evidence>
<proteinExistence type="inferred from homology"/>
<dbReference type="GO" id="GO:0009279">
    <property type="term" value="C:cell outer membrane"/>
    <property type="evidence" value="ECO:0007669"/>
    <property type="project" value="UniProtKB-SubCell"/>
</dbReference>
<evidence type="ECO:0000256" key="5">
    <source>
        <dbReference type="ARBA" id="ARBA00022729"/>
    </source>
</evidence>
<dbReference type="EMBL" id="QKSB01000004">
    <property type="protein sequence ID" value="PZE17288.1"/>
    <property type="molecule type" value="Genomic_DNA"/>
</dbReference>
<evidence type="ECO:0000256" key="2">
    <source>
        <dbReference type="ARBA" id="ARBA00008163"/>
    </source>
</evidence>
<sequence length="491" mass="54468">MKVTLSIFILLLMPLAYGQNEEDALRYSSESLGGTARNIGMGGAMTALGGDYSATLKNPAAIGKFIKSNFSFTSFVEQNVSETSFRGNIQSQDIFNYKLGNLSYVKAYELNPRNYNNWMGVQLGIGYNRKQSFNKSFSYNGSGSGSIIDYFIVEAGNTDPDLIYGENRYSAGLAYDNYVIDPYINDSGIYYDSDKSGDSKQSRRFTESGGMGEVNFSISGNYNNKLLVGASLNIVTLNYDSRFTHNESFADTSSSIQTLDYSGYLNVNGSGVNLRIGTVFMPYDFIRIGLAIETPTRLVVHEKFGNDMRNESVYGIYETDNETQPTGAFDYIVITPFKANLSIGLIDKKLGSIGMELEVVDYSMANMKSLPNADLDFYSFNTENAQIENLYNNTFNFKIGAEGRITNQLYLRAGYAIFGSAYKDEKNVYAPPIQNYTGGIGYNFGSTYIDFAAVFQQENFNHVAYSPDIEGSIAGVKNLKKQFVLTFGARF</sequence>
<dbReference type="RefSeq" id="WP_111062813.1">
    <property type="nucleotide sequence ID" value="NZ_JBHUCU010000016.1"/>
</dbReference>
<name>A0A2W1NRK1_9FLAO</name>
<keyword evidence="5 8" id="KW-0732">Signal</keyword>
<dbReference type="Gene3D" id="2.40.160.60">
    <property type="entry name" value="Outer membrane protein transport protein (OMPP1/FadL/TodX)"/>
    <property type="match status" value="1"/>
</dbReference>
<feature type="signal peptide" evidence="8">
    <location>
        <begin position="1"/>
        <end position="18"/>
    </location>
</feature>
<dbReference type="GO" id="GO:0015483">
    <property type="term" value="F:long-chain fatty acid transporting porin activity"/>
    <property type="evidence" value="ECO:0007669"/>
    <property type="project" value="TreeGrafter"/>
</dbReference>
<keyword evidence="4" id="KW-0812">Transmembrane</keyword>